<reference evidence="2" key="1">
    <citation type="submission" date="2021-02" db="EMBL/GenBank/DDBJ databases">
        <authorList>
            <person name="Nowell W R."/>
        </authorList>
    </citation>
    <scope>NUCLEOTIDE SEQUENCE</scope>
</reference>
<dbReference type="EMBL" id="CAJNOK010003061">
    <property type="protein sequence ID" value="CAF0886384.1"/>
    <property type="molecule type" value="Genomic_DNA"/>
</dbReference>
<evidence type="ECO:0000313" key="3">
    <source>
        <dbReference type="Proteomes" id="UP000682733"/>
    </source>
</evidence>
<sequence length="94" mass="10893">MFSSAWACRNISWTLPAIALDLPWPGRLPGLFRVLPTIYLHYPNDSDRVVLFRSINEHDHTNADGRKVFLDEAKQTIEELFDLRLKPKKICEAL</sequence>
<accession>A0A8S2HUY2</accession>
<dbReference type="AlphaFoldDB" id="A0A8S2HUY2"/>
<name>A0A8S2HUY2_9BILA</name>
<organism evidence="2 3">
    <name type="scientific">Didymodactylos carnosus</name>
    <dbReference type="NCBI Taxonomy" id="1234261"/>
    <lineage>
        <taxon>Eukaryota</taxon>
        <taxon>Metazoa</taxon>
        <taxon>Spiralia</taxon>
        <taxon>Gnathifera</taxon>
        <taxon>Rotifera</taxon>
        <taxon>Eurotatoria</taxon>
        <taxon>Bdelloidea</taxon>
        <taxon>Philodinida</taxon>
        <taxon>Philodinidae</taxon>
        <taxon>Didymodactylos</taxon>
    </lineage>
</organism>
<gene>
    <name evidence="1" type="ORF">OVA965_LOCUS8893</name>
    <name evidence="2" type="ORF">TMI583_LOCUS8889</name>
</gene>
<proteinExistence type="predicted"/>
<comment type="caution">
    <text evidence="2">The sequence shown here is derived from an EMBL/GenBank/DDBJ whole genome shotgun (WGS) entry which is preliminary data.</text>
</comment>
<dbReference type="Proteomes" id="UP000677228">
    <property type="component" value="Unassembled WGS sequence"/>
</dbReference>
<protein>
    <submittedName>
        <fullName evidence="2">Uncharacterized protein</fullName>
    </submittedName>
</protein>
<dbReference type="Proteomes" id="UP000682733">
    <property type="component" value="Unassembled WGS sequence"/>
</dbReference>
<evidence type="ECO:0000313" key="1">
    <source>
        <dbReference type="EMBL" id="CAF0886384.1"/>
    </source>
</evidence>
<evidence type="ECO:0000313" key="2">
    <source>
        <dbReference type="EMBL" id="CAF3669326.1"/>
    </source>
</evidence>
<dbReference type="EMBL" id="CAJOBA010003062">
    <property type="protein sequence ID" value="CAF3669326.1"/>
    <property type="molecule type" value="Genomic_DNA"/>
</dbReference>